<dbReference type="GO" id="GO:0005886">
    <property type="term" value="C:plasma membrane"/>
    <property type="evidence" value="ECO:0007669"/>
    <property type="project" value="TreeGrafter"/>
</dbReference>
<organism evidence="8 9">
    <name type="scientific">Kwoniella europaea PYCC6329</name>
    <dbReference type="NCBI Taxonomy" id="1423913"/>
    <lineage>
        <taxon>Eukaryota</taxon>
        <taxon>Fungi</taxon>
        <taxon>Dikarya</taxon>
        <taxon>Basidiomycota</taxon>
        <taxon>Agaricomycotina</taxon>
        <taxon>Tremellomycetes</taxon>
        <taxon>Tremellales</taxon>
        <taxon>Cryptococcaceae</taxon>
        <taxon>Kwoniella</taxon>
    </lineage>
</organism>
<dbReference type="SUPFAM" id="SSF103473">
    <property type="entry name" value="MFS general substrate transporter"/>
    <property type="match status" value="1"/>
</dbReference>
<feature type="transmembrane region" description="Helical" evidence="6">
    <location>
        <begin position="345"/>
        <end position="364"/>
    </location>
</feature>
<feature type="transmembrane region" description="Helical" evidence="6">
    <location>
        <begin position="404"/>
        <end position="428"/>
    </location>
</feature>
<feature type="compositionally biased region" description="Polar residues" evidence="5">
    <location>
        <begin position="17"/>
        <end position="29"/>
    </location>
</feature>
<dbReference type="PANTHER" id="PTHR23502:SF173">
    <property type="entry name" value="MFS-MULTIDRUG-RESISTANCE TRANSPORTER-RELATED"/>
    <property type="match status" value="1"/>
</dbReference>
<evidence type="ECO:0000256" key="2">
    <source>
        <dbReference type="ARBA" id="ARBA00022692"/>
    </source>
</evidence>
<keyword evidence="4 6" id="KW-0472">Membrane</keyword>
<feature type="transmembrane region" description="Helical" evidence="6">
    <location>
        <begin position="370"/>
        <end position="392"/>
    </location>
</feature>
<feature type="transmembrane region" description="Helical" evidence="6">
    <location>
        <begin position="502"/>
        <end position="529"/>
    </location>
</feature>
<feature type="compositionally biased region" description="Basic residues" evidence="5">
    <location>
        <begin position="153"/>
        <end position="163"/>
    </location>
</feature>
<feature type="transmembrane region" description="Helical" evidence="6">
    <location>
        <begin position="274"/>
        <end position="294"/>
    </location>
</feature>
<feature type="region of interest" description="Disordered" evidence="5">
    <location>
        <begin position="1"/>
        <end position="107"/>
    </location>
</feature>
<evidence type="ECO:0000256" key="3">
    <source>
        <dbReference type="ARBA" id="ARBA00022989"/>
    </source>
</evidence>
<keyword evidence="2 6" id="KW-0812">Transmembrane</keyword>
<name>A0AAX4K8I2_9TREE</name>
<feature type="transmembrane region" description="Helical" evidence="6">
    <location>
        <begin position="314"/>
        <end position="333"/>
    </location>
</feature>
<feature type="region of interest" description="Disordered" evidence="5">
    <location>
        <begin position="145"/>
        <end position="195"/>
    </location>
</feature>
<accession>A0AAX4K8I2</accession>
<feature type="transmembrane region" description="Helical" evidence="6">
    <location>
        <begin position="549"/>
        <end position="569"/>
    </location>
</feature>
<dbReference type="GO" id="GO:0022857">
    <property type="term" value="F:transmembrane transporter activity"/>
    <property type="evidence" value="ECO:0007669"/>
    <property type="project" value="InterPro"/>
</dbReference>
<evidence type="ECO:0000256" key="6">
    <source>
        <dbReference type="SAM" id="Phobius"/>
    </source>
</evidence>
<gene>
    <name evidence="8" type="ORF">V865_000211</name>
</gene>
<dbReference type="InterPro" id="IPR036259">
    <property type="entry name" value="MFS_trans_sf"/>
</dbReference>
<evidence type="ECO:0000256" key="4">
    <source>
        <dbReference type="ARBA" id="ARBA00023136"/>
    </source>
</evidence>
<reference evidence="8 9" key="1">
    <citation type="submission" date="2024-01" db="EMBL/GenBank/DDBJ databases">
        <title>Comparative genomics of Cryptococcus and Kwoniella reveals pathogenesis evolution and contrasting modes of karyotype evolution via chromosome fusion or intercentromeric recombination.</title>
        <authorList>
            <person name="Coelho M.A."/>
            <person name="David-Palma M."/>
            <person name="Shea T."/>
            <person name="Bowers K."/>
            <person name="McGinley-Smith S."/>
            <person name="Mohammad A.W."/>
            <person name="Gnirke A."/>
            <person name="Yurkov A.M."/>
            <person name="Nowrousian M."/>
            <person name="Sun S."/>
            <person name="Cuomo C.A."/>
            <person name="Heitman J."/>
        </authorList>
    </citation>
    <scope>NUCLEOTIDE SEQUENCE [LARGE SCALE GENOMIC DNA]</scope>
    <source>
        <strain evidence="8 9">PYCC6329</strain>
    </source>
</reference>
<dbReference type="GeneID" id="91099015"/>
<keyword evidence="3 6" id="KW-1133">Transmembrane helix</keyword>
<evidence type="ECO:0000313" key="9">
    <source>
        <dbReference type="Proteomes" id="UP001358614"/>
    </source>
</evidence>
<feature type="transmembrane region" description="Helical" evidence="6">
    <location>
        <begin position="647"/>
        <end position="672"/>
    </location>
</feature>
<feature type="domain" description="Major facilitator superfamily (MFS) profile" evidence="7">
    <location>
        <begin position="279"/>
        <end position="711"/>
    </location>
</feature>
<dbReference type="FunFam" id="1.20.1250.20:FF:000011">
    <property type="entry name" value="MFS multidrug transporter, putative"/>
    <property type="match status" value="1"/>
</dbReference>
<dbReference type="InterPro" id="IPR020846">
    <property type="entry name" value="MFS_dom"/>
</dbReference>
<dbReference type="InterPro" id="IPR011701">
    <property type="entry name" value="MFS"/>
</dbReference>
<dbReference type="RefSeq" id="XP_066080140.1">
    <property type="nucleotide sequence ID" value="XM_066224043.1"/>
</dbReference>
<feature type="region of interest" description="Disordered" evidence="5">
    <location>
        <begin position="237"/>
        <end position="260"/>
    </location>
</feature>
<dbReference type="KEGG" id="ker:91099015"/>
<dbReference type="PROSITE" id="PS50850">
    <property type="entry name" value="MFS"/>
    <property type="match status" value="1"/>
</dbReference>
<dbReference type="AlphaFoldDB" id="A0AAX4K8I2"/>
<dbReference type="PANTHER" id="PTHR23502">
    <property type="entry name" value="MAJOR FACILITATOR SUPERFAMILY"/>
    <property type="match status" value="1"/>
</dbReference>
<dbReference type="Gene3D" id="1.20.1250.20">
    <property type="entry name" value="MFS general substrate transporter like domains"/>
    <property type="match status" value="1"/>
</dbReference>
<evidence type="ECO:0000313" key="8">
    <source>
        <dbReference type="EMBL" id="WWD02173.1"/>
    </source>
</evidence>
<sequence>MSTSPNPLDLGAPIGAHSSSNPTHNNNEDLNVAPQPLDPTHPVLQHTRTAPTTFPIDPLAHEQLTSEKSPMTNDESRSGSESPTPTLPVAGAGGLHGQPQPGTKAFEGIQGDQKDYQAGTIGEKGSQDVGLLAREELGLNEKHGYDHENGHGHGLHRISSRKSHKEEERDGLTKIERTSTGTQVKHHTHSASGADTVQGVGMVPISRQYSTPPAVSPFGGVAPTGSDAEMGLRALRSREEEDERDQEREEKGPDPWAVKFEPGEKINPKNWGVLYRWGLTGIAGLLVLNSTFASSSPSGIVQDMEEYFGFSQEVAVLTISLFVAGYCIGPILWGPLSESYGRRPIFILSFIIYTGMQVGCALSKNTASILIFRLLGGIFASAPLTNSGAMIADIWDTDHRGQAMSLFALAPFAGPSVGPIVAGAIQVTGTNWRWVYWILTIFAGVCLAVIVVFVPETYAPKILVHKAKRLRKDTQEERWYAPLEKADNRWKSRLYDILAKPFVILALEPMLLAVTMYMSFVYGVVYLLFEAYPFVFVINHGFNNLQNGLCFLGFFTGGVICVVLFMTVIEPRYQRHAAKVAPLPPRPEKRLELCVISGWSLVISMFWFGWTSYSSIHWISPVIAGGLIGIGTLGMFVSLFNYIIDVYLWSAASALAGATIVRSLFGAAFPLFATQMYEKLGTQWASSLLGFLALLLAPIPIVLMIFGPKLRARSKFSPNKTVH</sequence>
<dbReference type="Pfam" id="PF07690">
    <property type="entry name" value="MFS_1"/>
    <property type="match status" value="1"/>
</dbReference>
<dbReference type="CDD" id="cd17323">
    <property type="entry name" value="MFS_Tpo1_MDR_like"/>
    <property type="match status" value="1"/>
</dbReference>
<comment type="subcellular location">
    <subcellularLocation>
        <location evidence="1">Membrane</location>
        <topology evidence="1">Multi-pass membrane protein</topology>
    </subcellularLocation>
</comment>
<feature type="compositionally biased region" description="Polar residues" evidence="5">
    <location>
        <begin position="66"/>
        <end position="84"/>
    </location>
</feature>
<keyword evidence="9" id="KW-1185">Reference proteome</keyword>
<evidence type="ECO:0000256" key="1">
    <source>
        <dbReference type="ARBA" id="ARBA00004141"/>
    </source>
</evidence>
<dbReference type="Proteomes" id="UP001358614">
    <property type="component" value="Chromosome 1"/>
</dbReference>
<evidence type="ECO:0000259" key="7">
    <source>
        <dbReference type="PROSITE" id="PS50850"/>
    </source>
</evidence>
<proteinExistence type="predicted"/>
<evidence type="ECO:0000256" key="5">
    <source>
        <dbReference type="SAM" id="MobiDB-lite"/>
    </source>
</evidence>
<dbReference type="EMBL" id="CP144089">
    <property type="protein sequence ID" value="WWD02173.1"/>
    <property type="molecule type" value="Genomic_DNA"/>
</dbReference>
<protein>
    <recommendedName>
        <fullName evidence="7">Major facilitator superfamily (MFS) profile domain-containing protein</fullName>
    </recommendedName>
</protein>
<feature type="transmembrane region" description="Helical" evidence="6">
    <location>
        <begin position="684"/>
        <end position="706"/>
    </location>
</feature>
<feature type="compositionally biased region" description="Basic and acidic residues" evidence="5">
    <location>
        <begin position="164"/>
        <end position="177"/>
    </location>
</feature>
<feature type="transmembrane region" description="Helical" evidence="6">
    <location>
        <begin position="616"/>
        <end position="640"/>
    </location>
</feature>
<feature type="transmembrane region" description="Helical" evidence="6">
    <location>
        <begin position="434"/>
        <end position="454"/>
    </location>
</feature>